<keyword evidence="1" id="KW-0472">Membrane</keyword>
<dbReference type="KEGG" id="soh:D1869_12875"/>
<feature type="transmembrane region" description="Helical" evidence="1">
    <location>
        <begin position="118"/>
        <end position="140"/>
    </location>
</feature>
<proteinExistence type="predicted"/>
<accession>A0A650CJW5</accession>
<feature type="transmembrane region" description="Helical" evidence="1">
    <location>
        <begin position="245"/>
        <end position="265"/>
    </location>
</feature>
<dbReference type="Proteomes" id="UP000582213">
    <property type="component" value="Unassembled WGS sequence"/>
</dbReference>
<reference evidence="2 5" key="2">
    <citation type="submission" date="2020-08" db="EMBL/GenBank/DDBJ databases">
        <title>Genomic Encyclopedia of Type Strains, Phase IV (KMG-IV): sequencing the most valuable type-strain genomes for metagenomic binning, comparative biology and taxonomic classification.</title>
        <authorList>
            <person name="Goeker M."/>
        </authorList>
    </citation>
    <scope>NUCLEOTIDE SEQUENCE [LARGE SCALE GENOMIC DNA]</scope>
    <source>
        <strain evidence="2 5">DSM 12421</strain>
    </source>
</reference>
<feature type="transmembrane region" description="Helical" evidence="1">
    <location>
        <begin position="362"/>
        <end position="386"/>
    </location>
</feature>
<feature type="transmembrane region" description="Helical" evidence="1">
    <location>
        <begin position="55"/>
        <end position="74"/>
    </location>
</feature>
<evidence type="ECO:0000313" key="3">
    <source>
        <dbReference type="EMBL" id="QGR17975.1"/>
    </source>
</evidence>
<feature type="transmembrane region" description="Helical" evidence="1">
    <location>
        <begin position="431"/>
        <end position="449"/>
    </location>
</feature>
<feature type="transmembrane region" description="Helical" evidence="1">
    <location>
        <begin position="216"/>
        <end position="239"/>
    </location>
</feature>
<dbReference type="RefSeq" id="WP_156015436.1">
    <property type="nucleotide sequence ID" value="NZ_AP031374.1"/>
</dbReference>
<dbReference type="AlphaFoldDB" id="A0A650CJW5"/>
<gene>
    <name evidence="3" type="ORF">D1869_12875</name>
    <name evidence="2" type="ORF">HNQ62_001685</name>
</gene>
<keyword evidence="1" id="KW-0812">Transmembrane</keyword>
<feature type="transmembrane region" description="Helical" evidence="1">
    <location>
        <begin position="316"/>
        <end position="341"/>
    </location>
</feature>
<reference evidence="3 4" key="1">
    <citation type="submission" date="2019-10" db="EMBL/GenBank/DDBJ databases">
        <title>Genome Sequences from Six Type Strain Members of the Archaeal Family Sulfolobaceae: Acidianus ambivalens, Acidianus infernus, Metallosphaera prunae, Stygiolobus azoricus, Sulfolobus metallicus, and Sulfurisphaera ohwakuensis.</title>
        <authorList>
            <person name="Counts J.A."/>
            <person name="Kelly R.M."/>
        </authorList>
    </citation>
    <scope>NUCLEOTIDE SEQUENCE [LARGE SCALE GENOMIC DNA]</scope>
    <source>
        <strain evidence="3 4">TA-1</strain>
    </source>
</reference>
<feature type="transmembrane region" description="Helical" evidence="1">
    <location>
        <begin position="177"/>
        <end position="195"/>
    </location>
</feature>
<evidence type="ECO:0000313" key="4">
    <source>
        <dbReference type="Proteomes" id="UP000427373"/>
    </source>
</evidence>
<name>A0A650CJW5_SULOH</name>
<evidence type="ECO:0000313" key="5">
    <source>
        <dbReference type="Proteomes" id="UP000582213"/>
    </source>
</evidence>
<keyword evidence="4" id="KW-1185">Reference proteome</keyword>
<evidence type="ECO:0008006" key="6">
    <source>
        <dbReference type="Google" id="ProtNLM"/>
    </source>
</evidence>
<evidence type="ECO:0000256" key="1">
    <source>
        <dbReference type="SAM" id="Phobius"/>
    </source>
</evidence>
<feature type="transmembrane region" description="Helical" evidence="1">
    <location>
        <begin position="455"/>
        <end position="473"/>
    </location>
</feature>
<dbReference type="OrthoDB" id="43802at2157"/>
<organism evidence="3 4">
    <name type="scientific">Sulfurisphaera ohwakuensis</name>
    <dbReference type="NCBI Taxonomy" id="69656"/>
    <lineage>
        <taxon>Archaea</taxon>
        <taxon>Thermoproteota</taxon>
        <taxon>Thermoprotei</taxon>
        <taxon>Sulfolobales</taxon>
        <taxon>Sulfolobaceae</taxon>
        <taxon>Sulfurisphaera</taxon>
    </lineage>
</organism>
<evidence type="ECO:0000313" key="2">
    <source>
        <dbReference type="EMBL" id="MBB5253914.1"/>
    </source>
</evidence>
<dbReference type="GeneID" id="95644346"/>
<feature type="transmembrane region" description="Helical" evidence="1">
    <location>
        <begin position="392"/>
        <end position="411"/>
    </location>
</feature>
<sequence>MTEKQQEVRLVYTGVRNLFLRIITSPLSFIFTYLVAKYLSSLPNGEVVFASWQSLYVLVLGYFTIPADIFSTLTSRYASENKPVGGILFFNLLFGAISATIYIFLVPYLVSAVNYPDYFAFYMASLLIVSFYVYRIVYAIARGKTPLVIGTITVAFQVVRLIIVLVAFYAFHLSILGVIYAYLAGYITQALLSSFRIKANLKFDIKTAIITVKKSIVTIIYYLQLILEATIVWLTIVILHNDIPIAYFESALIIANVVSWSYALYDGLIAKLGETKDPSIITTSLRLYFLISTLWLVVVVSEGHALLFHIRRDYLTAIYALIVLSLSNYMRGIYSIFYYSIVMKDKALGLEESENPFKGITAKLNVTNITFSIIGVVASVISVFILRSFPPYIIAIGMSLGVLINSVWLLLTSYSISKKEYNFKIPKRDIIVSILSGGLISFIFLQLNFVSYINMIEYGLLASILYISINYLFSSYARNFIRSAIKELRKILM</sequence>
<keyword evidence="1" id="KW-1133">Transmembrane helix</keyword>
<feature type="transmembrane region" description="Helical" evidence="1">
    <location>
        <begin position="18"/>
        <end position="35"/>
    </location>
</feature>
<feature type="transmembrane region" description="Helical" evidence="1">
    <location>
        <begin position="86"/>
        <end position="106"/>
    </location>
</feature>
<feature type="transmembrane region" description="Helical" evidence="1">
    <location>
        <begin position="147"/>
        <end position="171"/>
    </location>
</feature>
<dbReference type="Proteomes" id="UP000427373">
    <property type="component" value="Chromosome"/>
</dbReference>
<protein>
    <recommendedName>
        <fullName evidence="6">O-antigen/teichoic acid export membrane protein</fullName>
    </recommendedName>
</protein>
<dbReference type="EMBL" id="CP045484">
    <property type="protein sequence ID" value="QGR17975.1"/>
    <property type="molecule type" value="Genomic_DNA"/>
</dbReference>
<dbReference type="EMBL" id="JACHFY010000008">
    <property type="protein sequence ID" value="MBB5253914.1"/>
    <property type="molecule type" value="Genomic_DNA"/>
</dbReference>
<feature type="transmembrane region" description="Helical" evidence="1">
    <location>
        <begin position="285"/>
        <end position="310"/>
    </location>
</feature>